<feature type="region of interest" description="Disordered" evidence="1">
    <location>
        <begin position="1"/>
        <end position="20"/>
    </location>
</feature>
<dbReference type="EMBL" id="SRLO01000486">
    <property type="protein sequence ID" value="TNN54398.1"/>
    <property type="molecule type" value="Genomic_DNA"/>
</dbReference>
<name>A0A4Z2GLD1_9TELE</name>
<dbReference type="AlphaFoldDB" id="A0A4Z2GLD1"/>
<evidence type="ECO:0000313" key="3">
    <source>
        <dbReference type="Proteomes" id="UP000314294"/>
    </source>
</evidence>
<evidence type="ECO:0000256" key="1">
    <source>
        <dbReference type="SAM" id="MobiDB-lite"/>
    </source>
</evidence>
<reference evidence="2 3" key="1">
    <citation type="submission" date="2019-03" db="EMBL/GenBank/DDBJ databases">
        <title>First draft genome of Liparis tanakae, snailfish: a comprehensive survey of snailfish specific genes.</title>
        <authorList>
            <person name="Kim W."/>
            <person name="Song I."/>
            <person name="Jeong J.-H."/>
            <person name="Kim D."/>
            <person name="Kim S."/>
            <person name="Ryu S."/>
            <person name="Song J.Y."/>
            <person name="Lee S.K."/>
        </authorList>
    </citation>
    <scope>NUCLEOTIDE SEQUENCE [LARGE SCALE GENOMIC DNA]</scope>
    <source>
        <tissue evidence="2">Muscle</tissue>
    </source>
</reference>
<feature type="compositionally biased region" description="Basic and acidic residues" evidence="1">
    <location>
        <begin position="1"/>
        <end position="10"/>
    </location>
</feature>
<proteinExistence type="predicted"/>
<dbReference type="Proteomes" id="UP000314294">
    <property type="component" value="Unassembled WGS sequence"/>
</dbReference>
<sequence>MATVFLEEKRSRKASKRQTYGERLPPLSMWHLIGPFVHRLMSDVAAERGRGLSTPWKQLSLPSSTMKN</sequence>
<comment type="caution">
    <text evidence="2">The sequence shown here is derived from an EMBL/GenBank/DDBJ whole genome shotgun (WGS) entry which is preliminary data.</text>
</comment>
<organism evidence="2 3">
    <name type="scientific">Liparis tanakae</name>
    <name type="common">Tanaka's snailfish</name>
    <dbReference type="NCBI Taxonomy" id="230148"/>
    <lineage>
        <taxon>Eukaryota</taxon>
        <taxon>Metazoa</taxon>
        <taxon>Chordata</taxon>
        <taxon>Craniata</taxon>
        <taxon>Vertebrata</taxon>
        <taxon>Euteleostomi</taxon>
        <taxon>Actinopterygii</taxon>
        <taxon>Neopterygii</taxon>
        <taxon>Teleostei</taxon>
        <taxon>Neoteleostei</taxon>
        <taxon>Acanthomorphata</taxon>
        <taxon>Eupercaria</taxon>
        <taxon>Perciformes</taxon>
        <taxon>Cottioidei</taxon>
        <taxon>Cottales</taxon>
        <taxon>Liparidae</taxon>
        <taxon>Liparis</taxon>
    </lineage>
</organism>
<keyword evidence="3" id="KW-1185">Reference proteome</keyword>
<evidence type="ECO:0000313" key="2">
    <source>
        <dbReference type="EMBL" id="TNN54398.1"/>
    </source>
</evidence>
<protein>
    <submittedName>
        <fullName evidence="2">Uncharacterized protein</fullName>
    </submittedName>
</protein>
<accession>A0A4Z2GLD1</accession>
<gene>
    <name evidence="2" type="ORF">EYF80_035416</name>
</gene>